<reference evidence="1" key="1">
    <citation type="submission" date="2021-06" db="EMBL/GenBank/DDBJ databases">
        <authorList>
            <person name="Kallberg Y."/>
            <person name="Tangrot J."/>
            <person name="Rosling A."/>
        </authorList>
    </citation>
    <scope>NUCLEOTIDE SEQUENCE</scope>
    <source>
        <strain evidence="1">CL356</strain>
    </source>
</reference>
<keyword evidence="2" id="KW-1185">Reference proteome</keyword>
<organism evidence="1 2">
    <name type="scientific">Acaulospora colombiana</name>
    <dbReference type="NCBI Taxonomy" id="27376"/>
    <lineage>
        <taxon>Eukaryota</taxon>
        <taxon>Fungi</taxon>
        <taxon>Fungi incertae sedis</taxon>
        <taxon>Mucoromycota</taxon>
        <taxon>Glomeromycotina</taxon>
        <taxon>Glomeromycetes</taxon>
        <taxon>Diversisporales</taxon>
        <taxon>Acaulosporaceae</taxon>
        <taxon>Acaulospora</taxon>
    </lineage>
</organism>
<name>A0ACA9K457_9GLOM</name>
<evidence type="ECO:0000313" key="1">
    <source>
        <dbReference type="EMBL" id="CAG8450802.1"/>
    </source>
</evidence>
<gene>
    <name evidence="1" type="ORF">ACOLOM_LOCUS745</name>
</gene>
<dbReference type="Proteomes" id="UP000789525">
    <property type="component" value="Unassembled WGS sequence"/>
</dbReference>
<dbReference type="EMBL" id="CAJVPT010000805">
    <property type="protein sequence ID" value="CAG8450802.1"/>
    <property type="molecule type" value="Genomic_DNA"/>
</dbReference>
<sequence>MIETSTPTPLVEPSTMGKVRVRTDKLAKAKEKGQSFVETDAHAQGREANLGPKTSSPTKIDRRQKKKKKILASLKKHHESVSKDDGGGKSERDYVDIFSGKKMYKPAIEKGR</sequence>
<protein>
    <submittedName>
        <fullName evidence="1">16015_t:CDS:1</fullName>
    </submittedName>
</protein>
<evidence type="ECO:0000313" key="2">
    <source>
        <dbReference type="Proteomes" id="UP000789525"/>
    </source>
</evidence>
<proteinExistence type="predicted"/>
<accession>A0ACA9K457</accession>
<comment type="caution">
    <text evidence="1">The sequence shown here is derived from an EMBL/GenBank/DDBJ whole genome shotgun (WGS) entry which is preliminary data.</text>
</comment>